<evidence type="ECO:0000313" key="14">
    <source>
        <dbReference type="Proteomes" id="UP001165120"/>
    </source>
</evidence>
<dbReference type="EMBL" id="BSXN01000013">
    <property type="protein sequence ID" value="GME66621.1"/>
    <property type="molecule type" value="Genomic_DNA"/>
</dbReference>
<feature type="region of interest" description="Disordered" evidence="12">
    <location>
        <begin position="271"/>
        <end position="300"/>
    </location>
</feature>
<evidence type="ECO:0000256" key="2">
    <source>
        <dbReference type="ARBA" id="ARBA00001966"/>
    </source>
</evidence>
<comment type="cofactor">
    <cofactor evidence="2">
        <name>[4Fe-4S] cluster</name>
        <dbReference type="ChEBI" id="CHEBI:49883"/>
    </cofactor>
</comment>
<sequence>MFQNTPYMFTLTRRSTPVFAPLLRRRVKLYSSLQNDLDKANTRTLNLSIPYWKDARFEEDGEELNLAESDTASLNSTPKLEPEINLQPTPIDETEQQKILQAIDAKIDKFLIFESKSDSEVRRNQKGAVETGEIETSSEEDEVEKFHKYDNLASLLTGDNNATTLPYKSFDKNLQTPFQFLEYLKVRDGEQKVKPRLSVTKVLPGAYCEFRTLFNLYNDSTDVRTSSMIRGTEIHELLEHKLHKVDKFHIHYDQQNGAVSDVLAQVDSSEWVQPNEASDESMAEDVEQAENDIKSEDESDTQLLNEISTQRMSGLNAQSKLYINSSSSSFTDSAIGLETFNKNKLKVVSKEITTKIEDKHLVKGRINVNKGINLYQKILKPTNNIIIIKRRHNLENQTIITKIKFKKRGRINLIKLKSLIRSERMERLNEMMLDILNLLDSRTKFFNDTETKLALEWSRNILRLTQLIQYGGSREILVHGIYDTQKHHLLTKNTKNYKDLLQDDTNRVVLISGIIDNLVFESKYSDALTQYTKELRDYMDKKAYQAKTDSKSRDNNNPFISSNYLRDLNCIIPAVQAKAEEWCDPSDPMIFLSVKDVKTRQSKSLPHPYLRQLAQVQVNMYRRFLGILSGEADEETNGIKINDPIEFTYNMLLTNLRKRGIDPDQTIPSSVVFTLLLNNSYLLEDFKRLCNGEPIGFSPFDNDEMYKTKEKNSFEILNFLKRKDNDPENFSNYILDRVDSSLFKTWKKPVNFKYIAARLAQLYNSISSFLSDENSIEYVTKKGIFHTLDYSYSEHTTDVCLKAGVSLWLNERPPKPPMFPFLCKSCQFRYQCEWNIEKQREP</sequence>
<keyword evidence="10" id="KW-0411">Iron-sulfur</keyword>
<feature type="compositionally biased region" description="Acidic residues" evidence="12">
    <location>
        <begin position="277"/>
        <end position="290"/>
    </location>
</feature>
<evidence type="ECO:0000256" key="5">
    <source>
        <dbReference type="ARBA" id="ARBA00013561"/>
    </source>
</evidence>
<evidence type="ECO:0000256" key="8">
    <source>
        <dbReference type="ARBA" id="ARBA00022839"/>
    </source>
</evidence>
<reference evidence="13" key="1">
    <citation type="submission" date="2023-04" db="EMBL/GenBank/DDBJ databases">
        <title>Candida boidinii NBRC 10035.</title>
        <authorList>
            <person name="Ichikawa N."/>
            <person name="Sato H."/>
            <person name="Tonouchi N."/>
        </authorList>
    </citation>
    <scope>NUCLEOTIDE SEQUENCE</scope>
    <source>
        <strain evidence="13">NBRC 10035</strain>
    </source>
</reference>
<dbReference type="PANTHER" id="PTHR14464">
    <property type="entry name" value="EXONUCLEASE V"/>
    <property type="match status" value="1"/>
</dbReference>
<dbReference type="AlphaFoldDB" id="A0A9W6SSU4"/>
<evidence type="ECO:0000256" key="1">
    <source>
        <dbReference type="ARBA" id="ARBA00001946"/>
    </source>
</evidence>
<keyword evidence="8" id="KW-0378">Hydrolase</keyword>
<proteinExistence type="inferred from homology"/>
<evidence type="ECO:0000256" key="11">
    <source>
        <dbReference type="ARBA" id="ARBA00030412"/>
    </source>
</evidence>
<keyword evidence="6" id="KW-0004">4Fe-4S</keyword>
<keyword evidence="7" id="KW-0540">Nuclease</keyword>
<dbReference type="PANTHER" id="PTHR14464:SF4">
    <property type="entry name" value="EXONUCLEASE V"/>
    <property type="match status" value="1"/>
</dbReference>
<evidence type="ECO:0000256" key="10">
    <source>
        <dbReference type="ARBA" id="ARBA00023014"/>
    </source>
</evidence>
<evidence type="ECO:0000256" key="6">
    <source>
        <dbReference type="ARBA" id="ARBA00022485"/>
    </source>
</evidence>
<name>A0A9W6SSU4_CANBO</name>
<organism evidence="13 14">
    <name type="scientific">Candida boidinii</name>
    <name type="common">Yeast</name>
    <dbReference type="NCBI Taxonomy" id="5477"/>
    <lineage>
        <taxon>Eukaryota</taxon>
        <taxon>Fungi</taxon>
        <taxon>Dikarya</taxon>
        <taxon>Ascomycota</taxon>
        <taxon>Saccharomycotina</taxon>
        <taxon>Pichiomycetes</taxon>
        <taxon>Pichiales</taxon>
        <taxon>Pichiaceae</taxon>
        <taxon>Ogataea</taxon>
        <taxon>Ogataea/Candida clade</taxon>
    </lineage>
</organism>
<dbReference type="GO" id="GO:0005634">
    <property type="term" value="C:nucleus"/>
    <property type="evidence" value="ECO:0007669"/>
    <property type="project" value="TreeGrafter"/>
</dbReference>
<protein>
    <recommendedName>
        <fullName evidence="5">Exonuclease V, mitochondrial</fullName>
    </recommendedName>
    <alternativeName>
        <fullName evidence="11">Defects in morphology protein 1</fullName>
    </alternativeName>
</protein>
<comment type="cofactor">
    <cofactor evidence="1">
        <name>Mg(2+)</name>
        <dbReference type="ChEBI" id="CHEBI:18420"/>
    </cofactor>
</comment>
<comment type="caution">
    <text evidence="13">The sequence shown here is derived from an EMBL/GenBank/DDBJ whole genome shotgun (WGS) entry which is preliminary data.</text>
</comment>
<evidence type="ECO:0000256" key="12">
    <source>
        <dbReference type="SAM" id="MobiDB-lite"/>
    </source>
</evidence>
<dbReference type="InterPro" id="IPR019190">
    <property type="entry name" value="EXOV"/>
</dbReference>
<dbReference type="Proteomes" id="UP001165120">
    <property type="component" value="Unassembled WGS sequence"/>
</dbReference>
<evidence type="ECO:0000313" key="13">
    <source>
        <dbReference type="EMBL" id="GME66621.1"/>
    </source>
</evidence>
<dbReference type="GO" id="GO:0045145">
    <property type="term" value="F:single-stranded DNA 5'-3' DNA exonuclease activity"/>
    <property type="evidence" value="ECO:0007669"/>
    <property type="project" value="InterPro"/>
</dbReference>
<keyword evidence="9" id="KW-0408">Iron</keyword>
<comment type="similarity">
    <text evidence="3">Belongs to the EXO5 family.</text>
</comment>
<evidence type="ECO:0000256" key="4">
    <source>
        <dbReference type="ARBA" id="ARBA00011245"/>
    </source>
</evidence>
<evidence type="ECO:0000256" key="9">
    <source>
        <dbReference type="ARBA" id="ARBA00023004"/>
    </source>
</evidence>
<dbReference type="GO" id="GO:0051539">
    <property type="term" value="F:4 iron, 4 sulfur cluster binding"/>
    <property type="evidence" value="ECO:0007669"/>
    <property type="project" value="UniProtKB-KW"/>
</dbReference>
<dbReference type="Pfam" id="PF09810">
    <property type="entry name" value="Exo5"/>
    <property type="match status" value="2"/>
</dbReference>
<keyword evidence="14" id="KW-1185">Reference proteome</keyword>
<dbReference type="GO" id="GO:0005739">
    <property type="term" value="C:mitochondrion"/>
    <property type="evidence" value="ECO:0007669"/>
    <property type="project" value="TreeGrafter"/>
</dbReference>
<gene>
    <name evidence="13" type="ORF">Cboi02_000008100</name>
</gene>
<keyword evidence="6" id="KW-0479">Metal-binding</keyword>
<evidence type="ECO:0000256" key="7">
    <source>
        <dbReference type="ARBA" id="ARBA00022722"/>
    </source>
</evidence>
<comment type="subunit">
    <text evidence="4">Monomer.</text>
</comment>
<keyword evidence="8" id="KW-0269">Exonuclease</keyword>
<evidence type="ECO:0000256" key="3">
    <source>
        <dbReference type="ARBA" id="ARBA00009797"/>
    </source>
</evidence>
<dbReference type="GO" id="GO:0036297">
    <property type="term" value="P:interstrand cross-link repair"/>
    <property type="evidence" value="ECO:0007669"/>
    <property type="project" value="TreeGrafter"/>
</dbReference>
<accession>A0A9W6SSU4</accession>